<proteinExistence type="predicted"/>
<evidence type="ECO:0000313" key="4">
    <source>
        <dbReference type="Proteomes" id="UP000612055"/>
    </source>
</evidence>
<keyword evidence="4" id="KW-1185">Reference proteome</keyword>
<dbReference type="Proteomes" id="UP000612055">
    <property type="component" value="Unassembled WGS sequence"/>
</dbReference>
<comment type="caution">
    <text evidence="3">The sequence shown here is derived from an EMBL/GenBank/DDBJ whole genome shotgun (WGS) entry which is preliminary data.</text>
</comment>
<dbReference type="AlphaFoldDB" id="A0A836C227"/>
<dbReference type="OrthoDB" id="547098at2759"/>
<dbReference type="InterPro" id="IPR027417">
    <property type="entry name" value="P-loop_NTPase"/>
</dbReference>
<name>A0A836C227_9CHLO</name>
<accession>A0A836C227</accession>
<evidence type="ECO:0000256" key="1">
    <source>
        <dbReference type="SAM" id="MobiDB-lite"/>
    </source>
</evidence>
<protein>
    <recommendedName>
        <fullName evidence="2">Helicase C-terminal domain-containing protein</fullName>
    </recommendedName>
</protein>
<dbReference type="Gene3D" id="3.40.50.300">
    <property type="entry name" value="P-loop containing nucleotide triphosphate hydrolases"/>
    <property type="match status" value="1"/>
</dbReference>
<evidence type="ECO:0000259" key="2">
    <source>
        <dbReference type="Pfam" id="PF00271"/>
    </source>
</evidence>
<feature type="region of interest" description="Disordered" evidence="1">
    <location>
        <begin position="86"/>
        <end position="152"/>
    </location>
</feature>
<dbReference type="EMBL" id="JAEHOE010000020">
    <property type="protein sequence ID" value="KAG2496134.1"/>
    <property type="molecule type" value="Genomic_DNA"/>
</dbReference>
<feature type="domain" description="Helicase C-terminal" evidence="2">
    <location>
        <begin position="22"/>
        <end position="88"/>
    </location>
</feature>
<feature type="compositionally biased region" description="Low complexity" evidence="1">
    <location>
        <begin position="110"/>
        <end position="120"/>
    </location>
</feature>
<dbReference type="InterPro" id="IPR001650">
    <property type="entry name" value="Helicase_C-like"/>
</dbReference>
<gene>
    <name evidence="3" type="ORF">HYH03_005737</name>
</gene>
<reference evidence="3" key="1">
    <citation type="journal article" date="2020" name="bioRxiv">
        <title>Comparative genomics of Chlamydomonas.</title>
        <authorList>
            <person name="Craig R.J."/>
            <person name="Hasan A.R."/>
            <person name="Ness R.W."/>
            <person name="Keightley P.D."/>
        </authorList>
    </citation>
    <scope>NUCLEOTIDE SEQUENCE</scope>
    <source>
        <strain evidence="3">CCAP 11/70</strain>
    </source>
</reference>
<dbReference type="Pfam" id="PF00271">
    <property type="entry name" value="Helicase_C"/>
    <property type="match status" value="1"/>
</dbReference>
<evidence type="ECO:0000313" key="3">
    <source>
        <dbReference type="EMBL" id="KAG2496134.1"/>
    </source>
</evidence>
<sequence length="254" mass="26094">MATEGPVGLRHYYAAVGNKEAKLATLMELLQTLQSSGRRSLAICCSSRDTLDALVYALLQSGGFAVTALHSDLTEKEREMALTAFKRGAAGPPRAPATAPSPAPGPGPSPAAAGPEEPGQGQEGAGREGPAAGGCEAGTRSRAGEAAGGGGRGAAAEESLLPCVLVLTDVCTKVLPKELLPLGISLLVEYDLPPSKDLYTRRLSLFGGGKDRRSQRCVVVDLAEAGALAAFRALEGFAAAPVQELPVRVEEMFA</sequence>
<organism evidence="3 4">
    <name type="scientific">Edaphochlamys debaryana</name>
    <dbReference type="NCBI Taxonomy" id="47281"/>
    <lineage>
        <taxon>Eukaryota</taxon>
        <taxon>Viridiplantae</taxon>
        <taxon>Chlorophyta</taxon>
        <taxon>core chlorophytes</taxon>
        <taxon>Chlorophyceae</taxon>
        <taxon>CS clade</taxon>
        <taxon>Chlamydomonadales</taxon>
        <taxon>Chlamydomonadales incertae sedis</taxon>
        <taxon>Edaphochlamys</taxon>
    </lineage>
</organism>
<feature type="compositionally biased region" description="Pro residues" evidence="1">
    <location>
        <begin position="93"/>
        <end position="109"/>
    </location>
</feature>
<dbReference type="SUPFAM" id="SSF52540">
    <property type="entry name" value="P-loop containing nucleoside triphosphate hydrolases"/>
    <property type="match status" value="1"/>
</dbReference>